<dbReference type="FunFam" id="2.10.50.10:FF:000002">
    <property type="entry name" value="signal peptide, CUB and EGF-like domain-containing protein 2 isoform X1"/>
    <property type="match status" value="1"/>
</dbReference>
<protein>
    <recommendedName>
        <fullName evidence="12">Signal peptide, CUB and EGF-like domain-containing protein 2</fullName>
    </recommendedName>
    <alternativeName>
        <fullName evidence="14">Protein CEGP1</fullName>
    </alternativeName>
    <alternativeName>
        <fullName evidence="13">Scube/You</fullName>
    </alternativeName>
</protein>
<dbReference type="PROSITE" id="PS50026">
    <property type="entry name" value="EGF_3"/>
    <property type="match status" value="4"/>
</dbReference>
<keyword evidence="6 16" id="KW-0732">Signal</keyword>
<dbReference type="InterPro" id="IPR035914">
    <property type="entry name" value="Sperma_CUB_dom_sf"/>
</dbReference>
<name>A0A8B9X254_BOSMU</name>
<evidence type="ECO:0000256" key="9">
    <source>
        <dbReference type="ARBA" id="ARBA00023121"/>
    </source>
</evidence>
<reference evidence="19" key="2">
    <citation type="submission" date="2025-08" db="UniProtKB">
        <authorList>
            <consortium name="Ensembl"/>
        </authorList>
    </citation>
    <scope>IDENTIFICATION</scope>
</reference>
<dbReference type="Gene3D" id="2.10.25.10">
    <property type="entry name" value="Laminin"/>
    <property type="match status" value="9"/>
</dbReference>
<dbReference type="SMART" id="SM00181">
    <property type="entry name" value="EGF"/>
    <property type="match status" value="10"/>
</dbReference>
<dbReference type="Gene3D" id="2.60.120.290">
    <property type="entry name" value="Spermadhesin, CUB domain"/>
    <property type="match status" value="1"/>
</dbReference>
<dbReference type="InterPro" id="IPR026823">
    <property type="entry name" value="cEGF"/>
</dbReference>
<gene>
    <name evidence="19" type="primary">SCUBE2</name>
</gene>
<accession>A0A8B9X254</accession>
<reference evidence="19" key="1">
    <citation type="submission" date="2019-05" db="EMBL/GenBank/DDBJ databases">
        <authorList>
            <person name="Zhang S."/>
            <person name="Liu J."/>
        </authorList>
    </citation>
    <scope>NUCLEOTIDE SEQUENCE [LARGE SCALE GENOMIC DNA]</scope>
</reference>
<evidence type="ECO:0000313" key="19">
    <source>
        <dbReference type="Ensembl" id="ENSBGRP00000015377.1"/>
    </source>
</evidence>
<keyword evidence="10 15" id="KW-1015">Disulfide bond</keyword>
<reference evidence="19" key="3">
    <citation type="submission" date="2025-09" db="UniProtKB">
        <authorList>
            <consortium name="Ensembl"/>
        </authorList>
    </citation>
    <scope>IDENTIFICATION</scope>
</reference>
<sequence length="869" mass="96224">MGVAGRGCPRAAPALLLLLLLLLLTAAVPPYRGRAEGPPEDVDECAQGLDDCHINALCENTPTSYKCSCRPGYQGEGRQCEDIDECENELNGGCVHDCLNIPGNYRCTCFDGFTLAHDGHNCLDVDECLENNGGCQHTCLNVMGSYECRCQEGFFLSDNQHTCIHRSEEGLSCMNKNHGCSHICMEAPKGSVACECRPGFELAKNQRDCILTCNHGNGGCQHSCEDTAEGPECSCHPRYKMHSDGRSCLEREDIALEVMESNTTSVADGDKRVKRRLLMETCAVNNGGCDRTCKDTSTGVHCSCPVGFTLQMDGKTCKDIDECQTRNGGCDHFCRNTVGSFDCSCKKGFKLLTDEKSCQDVDECSLDRTCDHSCINHPGTFTCACSEGYTLYGFTHCGDTNECSVNNGGCQQVCVNTVGSYECHCHSGYKLHWNKKDCVVSCDLSCIVKRTEKRLRKAIRTLRKAAHREQLHLQLSGVNLEVAKKSPRTSERQIESCAMGQDHGGNQCVSCRAGTYYDGAQERCILCPNGTFQNEEGQITCEPCPRPGSPGTLKTPEAWNVSECGGLCQPGEYSADGFTPCQPCARGTFQPEAGRTSCFPCGGGLPTKHPGATSFQDCETRVQCSPGHFYNTTTHRCIRCPAGTYQPEFGKNHCVSCPGNTTTDFDGSTNITQCKNRRCGGELGDFTGYIESPNYPGNYPANTECTWTINPPPKRRILIVVPEIFLPIEDDCGDYLVMRKTASSNSVTTYETCQTYERPIAFTSRSKRLWIQFKSNEGNSARGFQVPYVTYDEDYQELIEDIVRDGRLYASENHQEILKDKKLIKALFDVLAHPQNYFKYTAQESREMFPRSFIRLLRSKVSRFLRPYK</sequence>
<dbReference type="AlphaFoldDB" id="A0A8B9X254"/>
<dbReference type="InterPro" id="IPR052071">
    <property type="entry name" value="SCUB_EGF-like_domain"/>
</dbReference>
<dbReference type="InterPro" id="IPR000152">
    <property type="entry name" value="EGF-type_Asp/Asn_hydroxyl_site"/>
</dbReference>
<keyword evidence="4" id="KW-0964">Secreted</keyword>
<dbReference type="GO" id="GO:0005615">
    <property type="term" value="C:extracellular space"/>
    <property type="evidence" value="ECO:0007669"/>
    <property type="project" value="TreeGrafter"/>
</dbReference>
<dbReference type="GO" id="GO:0008289">
    <property type="term" value="F:lipid binding"/>
    <property type="evidence" value="ECO:0007669"/>
    <property type="project" value="UniProtKB-KW"/>
</dbReference>
<evidence type="ECO:0000256" key="10">
    <source>
        <dbReference type="ARBA" id="ARBA00023157"/>
    </source>
</evidence>
<evidence type="ECO:0000256" key="12">
    <source>
        <dbReference type="ARBA" id="ARBA00067359"/>
    </source>
</evidence>
<dbReference type="SMART" id="SM00042">
    <property type="entry name" value="CUB"/>
    <property type="match status" value="1"/>
</dbReference>
<dbReference type="Pfam" id="PF12662">
    <property type="entry name" value="cEGF"/>
    <property type="match status" value="1"/>
</dbReference>
<keyword evidence="9" id="KW-0446">Lipid-binding</keyword>
<dbReference type="Pfam" id="PF07699">
    <property type="entry name" value="Ephrin_rec_like"/>
    <property type="match status" value="3"/>
</dbReference>
<evidence type="ECO:0000256" key="13">
    <source>
        <dbReference type="ARBA" id="ARBA00076123"/>
    </source>
</evidence>
<dbReference type="Pfam" id="PF00431">
    <property type="entry name" value="CUB"/>
    <property type="match status" value="1"/>
</dbReference>
<evidence type="ECO:0000256" key="2">
    <source>
        <dbReference type="ARBA" id="ARBA00004613"/>
    </source>
</evidence>
<feature type="domain" description="CUB" evidence="17">
    <location>
        <begin position="679"/>
        <end position="791"/>
    </location>
</feature>
<dbReference type="InterPro" id="IPR018097">
    <property type="entry name" value="EGF_Ca-bd_CS"/>
</dbReference>
<dbReference type="FunFam" id="2.10.25.10:FF:000037">
    <property type="entry name" value="Signal peptide, CUB domain and EGF-like domain-containing 2"/>
    <property type="match status" value="1"/>
</dbReference>
<feature type="domain" description="EGF-like" evidence="18">
    <location>
        <begin position="41"/>
        <end position="81"/>
    </location>
</feature>
<dbReference type="InterPro" id="IPR009030">
    <property type="entry name" value="Growth_fac_rcpt_cys_sf"/>
</dbReference>
<evidence type="ECO:0000256" key="15">
    <source>
        <dbReference type="PROSITE-ProRule" id="PRU00076"/>
    </source>
</evidence>
<dbReference type="FunFam" id="2.10.25.10:FF:000035">
    <property type="entry name" value="Signal peptide, CUB domain and EGF-like domain-containing 2"/>
    <property type="match status" value="1"/>
</dbReference>
<comment type="subcellular location">
    <subcellularLocation>
        <location evidence="1">Cell surface</location>
    </subcellularLocation>
    <subcellularLocation>
        <location evidence="2">Secreted</location>
    </subcellularLocation>
</comment>
<organism evidence="19 20">
    <name type="scientific">Bos mutus grunniens</name>
    <name type="common">Wild yak</name>
    <name type="synonym">Bos grunniens</name>
    <dbReference type="NCBI Taxonomy" id="30521"/>
    <lineage>
        <taxon>Eukaryota</taxon>
        <taxon>Metazoa</taxon>
        <taxon>Chordata</taxon>
        <taxon>Craniata</taxon>
        <taxon>Vertebrata</taxon>
        <taxon>Euteleostomi</taxon>
        <taxon>Mammalia</taxon>
        <taxon>Eutheria</taxon>
        <taxon>Laurasiatheria</taxon>
        <taxon>Artiodactyla</taxon>
        <taxon>Ruminantia</taxon>
        <taxon>Pecora</taxon>
        <taxon>Bovidae</taxon>
        <taxon>Bovinae</taxon>
        <taxon>Bos</taxon>
    </lineage>
</organism>
<keyword evidence="20" id="KW-1185">Reference proteome</keyword>
<feature type="disulfide bond" evidence="15">
    <location>
        <begin position="364"/>
        <end position="374"/>
    </location>
</feature>
<dbReference type="FunFam" id="2.10.25.10:FF:000030">
    <property type="entry name" value="Signal peptide, CUB domain and EGF-like domain-containing 2"/>
    <property type="match status" value="1"/>
</dbReference>
<evidence type="ECO:0000256" key="4">
    <source>
        <dbReference type="ARBA" id="ARBA00022525"/>
    </source>
</evidence>
<dbReference type="GO" id="GO:0009986">
    <property type="term" value="C:cell surface"/>
    <property type="evidence" value="ECO:0007669"/>
    <property type="project" value="UniProtKB-SubCell"/>
</dbReference>
<dbReference type="Pfam" id="PF14670">
    <property type="entry name" value="FXa_inhibition"/>
    <property type="match status" value="5"/>
</dbReference>
<dbReference type="InterPro" id="IPR024731">
    <property type="entry name" value="NELL2-like_EGF"/>
</dbReference>
<feature type="domain" description="EGF-like" evidence="18">
    <location>
        <begin position="124"/>
        <end position="160"/>
    </location>
</feature>
<feature type="domain" description="EGF-like" evidence="18">
    <location>
        <begin position="360"/>
        <end position="398"/>
    </location>
</feature>
<evidence type="ECO:0000256" key="6">
    <source>
        <dbReference type="ARBA" id="ARBA00022729"/>
    </source>
</evidence>
<dbReference type="SUPFAM" id="SSF57196">
    <property type="entry name" value="EGF/Laminin"/>
    <property type="match status" value="3"/>
</dbReference>
<dbReference type="PANTHER" id="PTHR24046:SF3">
    <property type="entry name" value="SIGNAL PEPTIDE, CUB AND EGF-LIKE DOMAIN-CONTAINING PROTEIN 2"/>
    <property type="match status" value="1"/>
</dbReference>
<dbReference type="PROSITE" id="PS01180">
    <property type="entry name" value="CUB"/>
    <property type="match status" value="1"/>
</dbReference>
<evidence type="ECO:0000256" key="5">
    <source>
        <dbReference type="ARBA" id="ARBA00022536"/>
    </source>
</evidence>
<comment type="caution">
    <text evidence="15">Lacks conserved residue(s) required for the propagation of feature annotation.</text>
</comment>
<dbReference type="FunFam" id="2.10.50.10:FF:000029">
    <property type="entry name" value="Signal peptide, CUB domain and EGF like domain containing 2"/>
    <property type="match status" value="1"/>
</dbReference>
<dbReference type="InterPro" id="IPR000742">
    <property type="entry name" value="EGF"/>
</dbReference>
<feature type="signal peptide" evidence="16">
    <location>
        <begin position="1"/>
        <end position="27"/>
    </location>
</feature>
<dbReference type="Gene3D" id="2.10.50.10">
    <property type="entry name" value="Tumor Necrosis Factor Receptor, subunit A, domain 2"/>
    <property type="match status" value="3"/>
</dbReference>
<dbReference type="GO" id="GO:0005509">
    <property type="term" value="F:calcium ion binding"/>
    <property type="evidence" value="ECO:0007669"/>
    <property type="project" value="InterPro"/>
</dbReference>
<keyword evidence="7" id="KW-0677">Repeat</keyword>
<dbReference type="SMART" id="SM00179">
    <property type="entry name" value="EGF_CA"/>
    <property type="match status" value="8"/>
</dbReference>
<dbReference type="FunFam" id="2.10.25.10:FF:000032">
    <property type="entry name" value="signal peptide, CUB and EGF-like domain-containing protein 2 isoform X1"/>
    <property type="match status" value="1"/>
</dbReference>
<dbReference type="CDD" id="cd00041">
    <property type="entry name" value="CUB"/>
    <property type="match status" value="1"/>
</dbReference>
<evidence type="ECO:0000256" key="8">
    <source>
        <dbReference type="ARBA" id="ARBA00022837"/>
    </source>
</evidence>
<keyword evidence="5 15" id="KW-0245">EGF-like domain</keyword>
<dbReference type="FunFam" id="2.10.50.10:FF:000028">
    <property type="entry name" value="Signal peptide, CUB domain and EGF like domain containing 2"/>
    <property type="match status" value="1"/>
</dbReference>
<dbReference type="FunFam" id="2.10.25.10:FF:000008">
    <property type="entry name" value="Signal peptide, CUB domain, EGF-like 2"/>
    <property type="match status" value="1"/>
</dbReference>
<dbReference type="PANTHER" id="PTHR24046">
    <property type="entry name" value="SIGNAL PEPTIDE, CUB AND EGF-LIKE DOMAIN-CONTAINING"/>
    <property type="match status" value="1"/>
</dbReference>
<dbReference type="FunFam" id="2.10.25.10:FF:000237">
    <property type="entry name" value="Signal peptide, CUB domain and EGF like domain containing 2"/>
    <property type="match status" value="1"/>
</dbReference>
<dbReference type="FunFam" id="2.10.25.10:FF:000028">
    <property type="entry name" value="Signal peptide, CUB domain and EGF-like domain-containing 2"/>
    <property type="match status" value="1"/>
</dbReference>
<keyword evidence="8" id="KW-0106">Calcium</keyword>
<dbReference type="GeneTree" id="ENSGT00940000153185"/>
<dbReference type="PROSITE" id="PS01187">
    <property type="entry name" value="EGF_CA"/>
    <property type="match status" value="3"/>
</dbReference>
<dbReference type="InterPro" id="IPR001881">
    <property type="entry name" value="EGF-like_Ca-bd_dom"/>
</dbReference>
<dbReference type="SUPFAM" id="SSF49854">
    <property type="entry name" value="Spermadhesin, CUB domain"/>
    <property type="match status" value="1"/>
</dbReference>
<keyword evidence="3" id="KW-0217">Developmental protein</keyword>
<evidence type="ECO:0000259" key="17">
    <source>
        <dbReference type="PROSITE" id="PS01180"/>
    </source>
</evidence>
<dbReference type="InterPro" id="IPR011641">
    <property type="entry name" value="Tyr-kin_ephrin_A/B_rcpt-like"/>
</dbReference>
<dbReference type="PROSITE" id="PS00010">
    <property type="entry name" value="ASX_HYDROXYL"/>
    <property type="match status" value="6"/>
</dbReference>
<feature type="chain" id="PRO_5034555637" description="Signal peptide, CUB and EGF-like domain-containing protein 2" evidence="16">
    <location>
        <begin position="28"/>
        <end position="869"/>
    </location>
</feature>
<feature type="domain" description="EGF-like" evidence="18">
    <location>
        <begin position="399"/>
        <end position="439"/>
    </location>
</feature>
<evidence type="ECO:0000313" key="20">
    <source>
        <dbReference type="Proteomes" id="UP000694520"/>
    </source>
</evidence>
<dbReference type="Pfam" id="PF12947">
    <property type="entry name" value="EGF_3"/>
    <property type="match status" value="1"/>
</dbReference>
<dbReference type="SUPFAM" id="SSF57184">
    <property type="entry name" value="Growth factor receptor domain"/>
    <property type="match status" value="4"/>
</dbReference>
<dbReference type="FunFam" id="2.10.25.10:FF:000256">
    <property type="entry name" value="Signal peptide, CUB domain and EGF like domain containing 2"/>
    <property type="match status" value="1"/>
</dbReference>
<dbReference type="SMART" id="SM01411">
    <property type="entry name" value="Ephrin_rec_like"/>
    <property type="match status" value="3"/>
</dbReference>
<evidence type="ECO:0000256" key="7">
    <source>
        <dbReference type="ARBA" id="ARBA00022737"/>
    </source>
</evidence>
<dbReference type="InterPro" id="IPR000859">
    <property type="entry name" value="CUB_dom"/>
</dbReference>
<dbReference type="Proteomes" id="UP000694520">
    <property type="component" value="Chromosome 13"/>
</dbReference>
<dbReference type="InterPro" id="IPR049883">
    <property type="entry name" value="NOTCH1_EGF-like"/>
</dbReference>
<dbReference type="CDD" id="cd00054">
    <property type="entry name" value="EGF_CA"/>
    <property type="match status" value="1"/>
</dbReference>
<evidence type="ECO:0000256" key="11">
    <source>
        <dbReference type="ARBA" id="ARBA00023180"/>
    </source>
</evidence>
<dbReference type="FunFam" id="2.10.25.10:FF:000199">
    <property type="entry name" value="signal peptide, CUB and EGF-like domain-containing protein 2 isoform X2"/>
    <property type="match status" value="1"/>
</dbReference>
<dbReference type="FunFam" id="2.60.120.290:FF:000002">
    <property type="entry name" value="Signal peptide, CUB domain and EGF-like domain-containing 2"/>
    <property type="match status" value="1"/>
</dbReference>
<keyword evidence="11" id="KW-0325">Glycoprotein</keyword>
<evidence type="ECO:0000256" key="16">
    <source>
        <dbReference type="SAM" id="SignalP"/>
    </source>
</evidence>
<dbReference type="GO" id="GO:0007165">
    <property type="term" value="P:signal transduction"/>
    <property type="evidence" value="ECO:0007669"/>
    <property type="project" value="TreeGrafter"/>
</dbReference>
<dbReference type="Pfam" id="PF07645">
    <property type="entry name" value="EGF_CA"/>
    <property type="match status" value="1"/>
</dbReference>
<proteinExistence type="predicted"/>
<evidence type="ECO:0000256" key="1">
    <source>
        <dbReference type="ARBA" id="ARBA00004241"/>
    </source>
</evidence>
<dbReference type="Ensembl" id="ENSBGRT00000017727.1">
    <property type="protein sequence ID" value="ENSBGRP00000015377.1"/>
    <property type="gene ID" value="ENSBGRG00000008891.1"/>
</dbReference>
<evidence type="ECO:0000259" key="18">
    <source>
        <dbReference type="PROSITE" id="PS50026"/>
    </source>
</evidence>
<evidence type="ECO:0000256" key="14">
    <source>
        <dbReference type="ARBA" id="ARBA00080914"/>
    </source>
</evidence>
<evidence type="ECO:0000256" key="3">
    <source>
        <dbReference type="ARBA" id="ARBA00022473"/>
    </source>
</evidence>
<dbReference type="PROSITE" id="PS01186">
    <property type="entry name" value="EGF_2"/>
    <property type="match status" value="5"/>
</dbReference>